<sequence>MTALVPDGTNAEMPNVRVFVVDDDSAVRSALASLLRSAGWEVELFGSADELLARASTDAPDCLVLDVELPGLSGLDLQDQLAERRWDSPIVFITGRGDIPMTVRAMKAGALEFLTKPLLDEDLLRAVGEAVAKRSTAQQLRAEIVEIRETYASLSPREREVMALVVKGLLNKQVAAQLGTTEITVKQQRGRVMRKMRAGSLAELVRMAEKLKSLSPDDG</sequence>
<dbReference type="Proteomes" id="UP000064967">
    <property type="component" value="Chromosome"/>
</dbReference>
<evidence type="ECO:0000259" key="7">
    <source>
        <dbReference type="PROSITE" id="PS50043"/>
    </source>
</evidence>
<feature type="modified residue" description="4-aspartylphosphate" evidence="6">
    <location>
        <position position="66"/>
    </location>
</feature>
<dbReference type="InterPro" id="IPR000792">
    <property type="entry name" value="Tscrpt_reg_LuxR_C"/>
</dbReference>
<keyword evidence="10" id="KW-1185">Reference proteome</keyword>
<evidence type="ECO:0000256" key="3">
    <source>
        <dbReference type="ARBA" id="ARBA00023015"/>
    </source>
</evidence>
<dbReference type="Gene3D" id="1.10.10.10">
    <property type="entry name" value="Winged helix-like DNA-binding domain superfamily/Winged helix DNA-binding domain"/>
    <property type="match status" value="1"/>
</dbReference>
<dbReference type="GO" id="GO:0006355">
    <property type="term" value="P:regulation of DNA-templated transcription"/>
    <property type="evidence" value="ECO:0007669"/>
    <property type="project" value="InterPro"/>
</dbReference>
<accession>A0A0K1PNB3</accession>
<dbReference type="InterPro" id="IPR036388">
    <property type="entry name" value="WH-like_DNA-bd_sf"/>
</dbReference>
<keyword evidence="2" id="KW-0902">Two-component regulatory system</keyword>
<protein>
    <submittedName>
        <fullName evidence="9">Nitrogen regulation protein NR(I)</fullName>
    </submittedName>
</protein>
<feature type="domain" description="HTH luxR-type" evidence="7">
    <location>
        <begin position="147"/>
        <end position="212"/>
    </location>
</feature>
<keyword evidence="4" id="KW-0238">DNA-binding</keyword>
<dbReference type="CDD" id="cd17537">
    <property type="entry name" value="REC_FixJ"/>
    <property type="match status" value="1"/>
</dbReference>
<dbReference type="PROSITE" id="PS50043">
    <property type="entry name" value="HTH_LUXR_2"/>
    <property type="match status" value="1"/>
</dbReference>
<dbReference type="SUPFAM" id="SSF46894">
    <property type="entry name" value="C-terminal effector domain of the bipartite response regulators"/>
    <property type="match status" value="1"/>
</dbReference>
<dbReference type="FunFam" id="3.40.50.2300:FF:000018">
    <property type="entry name" value="DNA-binding transcriptional regulator NtrC"/>
    <property type="match status" value="1"/>
</dbReference>
<evidence type="ECO:0000259" key="8">
    <source>
        <dbReference type="PROSITE" id="PS50110"/>
    </source>
</evidence>
<dbReference type="InterPro" id="IPR011006">
    <property type="entry name" value="CheY-like_superfamily"/>
</dbReference>
<dbReference type="PANTHER" id="PTHR44688:SF16">
    <property type="entry name" value="DNA-BINDING TRANSCRIPTIONAL ACTIVATOR DEVR_DOSR"/>
    <property type="match status" value="1"/>
</dbReference>
<dbReference type="PROSITE" id="PS50110">
    <property type="entry name" value="RESPONSE_REGULATORY"/>
    <property type="match status" value="1"/>
</dbReference>
<evidence type="ECO:0000256" key="6">
    <source>
        <dbReference type="PROSITE-ProRule" id="PRU00169"/>
    </source>
</evidence>
<dbReference type="GO" id="GO:0003677">
    <property type="term" value="F:DNA binding"/>
    <property type="evidence" value="ECO:0007669"/>
    <property type="project" value="UniProtKB-KW"/>
</dbReference>
<dbReference type="PATRIC" id="fig|1391654.3.peg.1710"/>
<evidence type="ECO:0000256" key="1">
    <source>
        <dbReference type="ARBA" id="ARBA00022553"/>
    </source>
</evidence>
<dbReference type="KEGG" id="llu:AKJ09_01694"/>
<evidence type="ECO:0000256" key="5">
    <source>
        <dbReference type="ARBA" id="ARBA00023163"/>
    </source>
</evidence>
<evidence type="ECO:0000256" key="2">
    <source>
        <dbReference type="ARBA" id="ARBA00023012"/>
    </source>
</evidence>
<dbReference type="Pfam" id="PF00196">
    <property type="entry name" value="GerE"/>
    <property type="match status" value="1"/>
</dbReference>
<dbReference type="SMART" id="SM00448">
    <property type="entry name" value="REC"/>
    <property type="match status" value="1"/>
</dbReference>
<dbReference type="SMART" id="SM00421">
    <property type="entry name" value="HTH_LUXR"/>
    <property type="match status" value="1"/>
</dbReference>
<feature type="domain" description="Response regulatory" evidence="8">
    <location>
        <begin position="17"/>
        <end position="131"/>
    </location>
</feature>
<reference evidence="9 10" key="1">
    <citation type="submission" date="2015-08" db="EMBL/GenBank/DDBJ databases">
        <authorList>
            <person name="Babu N.S."/>
            <person name="Beckwith C.J."/>
            <person name="Beseler K.G."/>
            <person name="Brison A."/>
            <person name="Carone J.V."/>
            <person name="Caskin T.P."/>
            <person name="Diamond M."/>
            <person name="Durham M.E."/>
            <person name="Foxe J.M."/>
            <person name="Go M."/>
            <person name="Henderson B.A."/>
            <person name="Jones I.B."/>
            <person name="McGettigan J.A."/>
            <person name="Micheletti S.J."/>
            <person name="Nasrallah M.E."/>
            <person name="Ortiz D."/>
            <person name="Piller C.R."/>
            <person name="Privatt S.R."/>
            <person name="Schneider S.L."/>
            <person name="Sharp S."/>
            <person name="Smith T.C."/>
            <person name="Stanton J.D."/>
            <person name="Ullery H.E."/>
            <person name="Wilson R.J."/>
            <person name="Serrano M.G."/>
            <person name="Buck G."/>
            <person name="Lee V."/>
            <person name="Wang Y."/>
            <person name="Carvalho R."/>
            <person name="Voegtly L."/>
            <person name="Shi R."/>
            <person name="Duckworth R."/>
            <person name="Johnson A."/>
            <person name="Loviza R."/>
            <person name="Walstead R."/>
            <person name="Shah Z."/>
            <person name="Kiflezghi M."/>
            <person name="Wade K."/>
            <person name="Ball S.L."/>
            <person name="Bradley K.W."/>
            <person name="Asai D.J."/>
            <person name="Bowman C.A."/>
            <person name="Russell D.A."/>
            <person name="Pope W.H."/>
            <person name="Jacobs-Sera D."/>
            <person name="Hendrix R.W."/>
            <person name="Hatfull G.F."/>
        </authorList>
    </citation>
    <scope>NUCLEOTIDE SEQUENCE [LARGE SCALE GENOMIC DNA]</scope>
    <source>
        <strain evidence="9 10">DSM 27648</strain>
    </source>
</reference>
<dbReference type="Pfam" id="PF00072">
    <property type="entry name" value="Response_reg"/>
    <property type="match status" value="1"/>
</dbReference>
<dbReference type="Gene3D" id="3.40.50.2300">
    <property type="match status" value="1"/>
</dbReference>
<evidence type="ECO:0000313" key="9">
    <source>
        <dbReference type="EMBL" id="AKU95030.1"/>
    </source>
</evidence>
<dbReference type="PRINTS" id="PR00038">
    <property type="entry name" value="HTHLUXR"/>
</dbReference>
<dbReference type="InterPro" id="IPR001789">
    <property type="entry name" value="Sig_transdc_resp-reg_receiver"/>
</dbReference>
<dbReference type="PANTHER" id="PTHR44688">
    <property type="entry name" value="DNA-BINDING TRANSCRIPTIONAL ACTIVATOR DEVR_DOSR"/>
    <property type="match status" value="1"/>
</dbReference>
<evidence type="ECO:0000256" key="4">
    <source>
        <dbReference type="ARBA" id="ARBA00023125"/>
    </source>
</evidence>
<keyword evidence="1 6" id="KW-0597">Phosphoprotein</keyword>
<keyword evidence="3" id="KW-0805">Transcription regulation</keyword>
<keyword evidence="5" id="KW-0804">Transcription</keyword>
<dbReference type="GO" id="GO:0000160">
    <property type="term" value="P:phosphorelay signal transduction system"/>
    <property type="evidence" value="ECO:0007669"/>
    <property type="project" value="UniProtKB-KW"/>
</dbReference>
<dbReference type="SUPFAM" id="SSF52172">
    <property type="entry name" value="CheY-like"/>
    <property type="match status" value="1"/>
</dbReference>
<dbReference type="AlphaFoldDB" id="A0A0K1PNB3"/>
<gene>
    <name evidence="9" type="ORF">AKJ09_01694</name>
</gene>
<evidence type="ECO:0000313" key="10">
    <source>
        <dbReference type="Proteomes" id="UP000064967"/>
    </source>
</evidence>
<dbReference type="EMBL" id="CP012333">
    <property type="protein sequence ID" value="AKU95030.1"/>
    <property type="molecule type" value="Genomic_DNA"/>
</dbReference>
<dbReference type="CDD" id="cd06170">
    <property type="entry name" value="LuxR_C_like"/>
    <property type="match status" value="1"/>
</dbReference>
<dbReference type="STRING" id="1391654.AKJ09_01694"/>
<proteinExistence type="predicted"/>
<name>A0A0K1PNB3_9BACT</name>
<organism evidence="9 10">
    <name type="scientific">Labilithrix luteola</name>
    <dbReference type="NCBI Taxonomy" id="1391654"/>
    <lineage>
        <taxon>Bacteria</taxon>
        <taxon>Pseudomonadati</taxon>
        <taxon>Myxococcota</taxon>
        <taxon>Polyangia</taxon>
        <taxon>Polyangiales</taxon>
        <taxon>Labilitrichaceae</taxon>
        <taxon>Labilithrix</taxon>
    </lineage>
</organism>
<dbReference type="InterPro" id="IPR016032">
    <property type="entry name" value="Sig_transdc_resp-reg_C-effctor"/>
</dbReference>